<keyword evidence="6" id="KW-1185">Reference proteome</keyword>
<dbReference type="InterPro" id="IPR052110">
    <property type="entry name" value="MCFD2-like"/>
</dbReference>
<dbReference type="EMBL" id="NCKV01001348">
    <property type="protein sequence ID" value="RWS28491.1"/>
    <property type="molecule type" value="Genomic_DNA"/>
</dbReference>
<dbReference type="InterPro" id="IPR011992">
    <property type="entry name" value="EF-hand-dom_pair"/>
</dbReference>
<evidence type="ECO:0000256" key="3">
    <source>
        <dbReference type="ARBA" id="ARBA00022837"/>
    </source>
</evidence>
<feature type="domain" description="EF-hand" evidence="4">
    <location>
        <begin position="50"/>
        <end position="142"/>
    </location>
</feature>
<dbReference type="Pfam" id="PF13499">
    <property type="entry name" value="EF-hand_7"/>
    <property type="match status" value="1"/>
</dbReference>
<accession>A0A443SLT0</accession>
<proteinExistence type="predicted"/>
<dbReference type="InterPro" id="IPR002048">
    <property type="entry name" value="EF_hand_dom"/>
</dbReference>
<dbReference type="STRING" id="299467.A0A443SLT0"/>
<sequence length="150" mass="17307">MYGQPHQGGQHAIPTNVLHDQNRIQDKEHLSHHFGGVLTEPDLSKMSEDELQFYYFKMHDNDNNNKLDGLELIKSLIHWHVCVVSHFSKTVEESKHMGANAPPQGTTKLFRDEELVQMIDPILEMDDKNGDGYIDYPEFVAAQKNRRPLQ</sequence>
<protein>
    <submittedName>
        <fullName evidence="5">Multiple coagulation factor deficiency protein 2-like protein</fullName>
    </submittedName>
</protein>
<evidence type="ECO:0000259" key="4">
    <source>
        <dbReference type="Pfam" id="PF13499"/>
    </source>
</evidence>
<dbReference type="OrthoDB" id="289247at2759"/>
<evidence type="ECO:0000313" key="5">
    <source>
        <dbReference type="EMBL" id="RWS28491.1"/>
    </source>
</evidence>
<name>A0A443SLT0_9ACAR</name>
<evidence type="ECO:0000256" key="1">
    <source>
        <dbReference type="ARBA" id="ARBA00022729"/>
    </source>
</evidence>
<dbReference type="GO" id="GO:0005509">
    <property type="term" value="F:calcium ion binding"/>
    <property type="evidence" value="ECO:0007669"/>
    <property type="project" value="InterPro"/>
</dbReference>
<evidence type="ECO:0000256" key="2">
    <source>
        <dbReference type="ARBA" id="ARBA00022737"/>
    </source>
</evidence>
<dbReference type="Gene3D" id="1.10.238.10">
    <property type="entry name" value="EF-hand"/>
    <property type="match status" value="1"/>
</dbReference>
<dbReference type="AlphaFoldDB" id="A0A443SLT0"/>
<reference evidence="5 6" key="1">
    <citation type="journal article" date="2018" name="Gigascience">
        <title>Genomes of trombidid mites reveal novel predicted allergens and laterally-transferred genes associated with secondary metabolism.</title>
        <authorList>
            <person name="Dong X."/>
            <person name="Chaisiri K."/>
            <person name="Xia D."/>
            <person name="Armstrong S.D."/>
            <person name="Fang Y."/>
            <person name="Donnelly M.J."/>
            <person name="Kadowaki T."/>
            <person name="McGarry J.W."/>
            <person name="Darby A.C."/>
            <person name="Makepeace B.L."/>
        </authorList>
    </citation>
    <scope>NUCLEOTIDE SEQUENCE [LARGE SCALE GENOMIC DNA]</scope>
    <source>
        <strain evidence="5">UoL-UT</strain>
    </source>
</reference>
<organism evidence="5 6">
    <name type="scientific">Leptotrombidium deliense</name>
    <dbReference type="NCBI Taxonomy" id="299467"/>
    <lineage>
        <taxon>Eukaryota</taxon>
        <taxon>Metazoa</taxon>
        <taxon>Ecdysozoa</taxon>
        <taxon>Arthropoda</taxon>
        <taxon>Chelicerata</taxon>
        <taxon>Arachnida</taxon>
        <taxon>Acari</taxon>
        <taxon>Acariformes</taxon>
        <taxon>Trombidiformes</taxon>
        <taxon>Prostigmata</taxon>
        <taxon>Anystina</taxon>
        <taxon>Parasitengona</taxon>
        <taxon>Trombiculoidea</taxon>
        <taxon>Trombiculidae</taxon>
        <taxon>Leptotrombidium</taxon>
    </lineage>
</organism>
<comment type="caution">
    <text evidence="5">The sequence shown here is derived from an EMBL/GenBank/DDBJ whole genome shotgun (WGS) entry which is preliminary data.</text>
</comment>
<keyword evidence="3" id="KW-0106">Calcium</keyword>
<dbReference type="PANTHER" id="PTHR23104:SF17">
    <property type="entry name" value="EF-HAND DOMAIN-CONTAINING PROTEIN"/>
    <property type="match status" value="1"/>
</dbReference>
<evidence type="ECO:0000313" key="6">
    <source>
        <dbReference type="Proteomes" id="UP000288716"/>
    </source>
</evidence>
<dbReference type="InterPro" id="IPR018247">
    <property type="entry name" value="EF_Hand_1_Ca_BS"/>
</dbReference>
<dbReference type="PROSITE" id="PS00018">
    <property type="entry name" value="EF_HAND_1"/>
    <property type="match status" value="2"/>
</dbReference>
<dbReference type="SUPFAM" id="SSF47473">
    <property type="entry name" value="EF-hand"/>
    <property type="match status" value="1"/>
</dbReference>
<keyword evidence="1" id="KW-0732">Signal</keyword>
<keyword evidence="2" id="KW-0677">Repeat</keyword>
<dbReference type="VEuPathDB" id="VectorBase:LDEU003549"/>
<dbReference type="Proteomes" id="UP000288716">
    <property type="component" value="Unassembled WGS sequence"/>
</dbReference>
<gene>
    <name evidence="5" type="ORF">B4U80_11612</name>
</gene>
<dbReference type="PANTHER" id="PTHR23104">
    <property type="entry name" value="MULTIPLE COAGULATION FACTOR DEFICIENCY PROTEIN 2 NEURAL STEM CELL DERIVED NEURONAL SURVIVAL PROTEIN"/>
    <property type="match status" value="1"/>
</dbReference>